<name>T1L5E3_TETUR</name>
<sequence length="129" mass="14136">MSKVNQIKYGIVLGTKPIQSHDITSGKAYLCSAEIIVIRVYGYSFEDVDGSLTIDPSLVVLDDDLKDEAKNNVAKDVCQSFRPFNRASIKLLKSLTPSICLVGNGVLVTDSFTVFILDLIRVRKAADIV</sequence>
<dbReference type="HOGENOM" id="CLU_1951529_0_0_1"/>
<reference evidence="2" key="1">
    <citation type="submission" date="2011-08" db="EMBL/GenBank/DDBJ databases">
        <authorList>
            <person name="Rombauts S."/>
        </authorList>
    </citation>
    <scope>NUCLEOTIDE SEQUENCE</scope>
    <source>
        <strain evidence="2">London</strain>
    </source>
</reference>
<keyword evidence="2" id="KW-1185">Reference proteome</keyword>
<protein>
    <submittedName>
        <fullName evidence="1">Uncharacterized protein</fullName>
    </submittedName>
</protein>
<dbReference type="EMBL" id="CAEY01001263">
    <property type="status" value="NOT_ANNOTATED_CDS"/>
    <property type="molecule type" value="Genomic_DNA"/>
</dbReference>
<proteinExistence type="predicted"/>
<evidence type="ECO:0000313" key="1">
    <source>
        <dbReference type="EnsemblMetazoa" id="tetur466g00010.1"/>
    </source>
</evidence>
<reference evidence="1" key="2">
    <citation type="submission" date="2015-06" db="UniProtKB">
        <authorList>
            <consortium name="EnsemblMetazoa"/>
        </authorList>
    </citation>
    <scope>IDENTIFICATION</scope>
</reference>
<dbReference type="Proteomes" id="UP000015104">
    <property type="component" value="Unassembled WGS sequence"/>
</dbReference>
<evidence type="ECO:0000313" key="2">
    <source>
        <dbReference type="Proteomes" id="UP000015104"/>
    </source>
</evidence>
<accession>T1L5E3</accession>
<organism evidence="1 2">
    <name type="scientific">Tetranychus urticae</name>
    <name type="common">Two-spotted spider mite</name>
    <dbReference type="NCBI Taxonomy" id="32264"/>
    <lineage>
        <taxon>Eukaryota</taxon>
        <taxon>Metazoa</taxon>
        <taxon>Ecdysozoa</taxon>
        <taxon>Arthropoda</taxon>
        <taxon>Chelicerata</taxon>
        <taxon>Arachnida</taxon>
        <taxon>Acari</taxon>
        <taxon>Acariformes</taxon>
        <taxon>Trombidiformes</taxon>
        <taxon>Prostigmata</taxon>
        <taxon>Eleutherengona</taxon>
        <taxon>Raphignathae</taxon>
        <taxon>Tetranychoidea</taxon>
        <taxon>Tetranychidae</taxon>
        <taxon>Tetranychus</taxon>
    </lineage>
</organism>
<dbReference type="EnsemblMetazoa" id="tetur466g00010.1">
    <property type="protein sequence ID" value="tetur466g00010.1"/>
    <property type="gene ID" value="tetur466g00010"/>
</dbReference>
<dbReference type="AlphaFoldDB" id="T1L5E3"/>